<keyword evidence="3" id="KW-0004">4Fe-4S</keyword>
<keyword evidence="9" id="KW-1015">Disulfide bond</keyword>
<evidence type="ECO:0000256" key="5">
    <source>
        <dbReference type="ARBA" id="ARBA00023004"/>
    </source>
</evidence>
<dbReference type="PANTHER" id="PTHR38839:SF4">
    <property type="entry name" value="TRANSCRIPTIONAL REGULATOR WHIB"/>
    <property type="match status" value="1"/>
</dbReference>
<comment type="cofactor">
    <cofactor evidence="1">
        <name>[4Fe-4S] cluster</name>
        <dbReference type="ChEBI" id="CHEBI:49883"/>
    </cofactor>
</comment>
<protein>
    <submittedName>
        <fullName evidence="13">Unannotated protein</fullName>
    </submittedName>
</protein>
<comment type="similarity">
    <text evidence="2">Belongs to the WhiB family.</text>
</comment>
<gene>
    <name evidence="13" type="ORF">UFOPK3482_00106</name>
</gene>
<feature type="domain" description="4Fe-4S Wbl-type" evidence="12">
    <location>
        <begin position="56"/>
        <end position="113"/>
    </location>
</feature>
<evidence type="ECO:0000256" key="3">
    <source>
        <dbReference type="ARBA" id="ARBA00022485"/>
    </source>
</evidence>
<accession>A0A6J7EDJ8</accession>
<dbReference type="AlphaFoldDB" id="A0A6J7EDJ8"/>
<feature type="region of interest" description="Disordered" evidence="11">
    <location>
        <begin position="1"/>
        <end position="31"/>
    </location>
</feature>
<keyword evidence="10" id="KW-0804">Transcription</keyword>
<dbReference type="GO" id="GO:0045892">
    <property type="term" value="P:negative regulation of DNA-templated transcription"/>
    <property type="evidence" value="ECO:0007669"/>
    <property type="project" value="TreeGrafter"/>
</dbReference>
<keyword evidence="5" id="KW-0408">Iron</keyword>
<dbReference type="GO" id="GO:0046872">
    <property type="term" value="F:metal ion binding"/>
    <property type="evidence" value="ECO:0007669"/>
    <property type="project" value="UniProtKB-KW"/>
</dbReference>
<dbReference type="PANTHER" id="PTHR38839">
    <property type="entry name" value="TRANSCRIPTIONAL REGULATOR WHID-RELATED"/>
    <property type="match status" value="1"/>
</dbReference>
<evidence type="ECO:0000256" key="6">
    <source>
        <dbReference type="ARBA" id="ARBA00023014"/>
    </source>
</evidence>
<dbReference type="GO" id="GO:0051539">
    <property type="term" value="F:4 iron, 4 sulfur cluster binding"/>
    <property type="evidence" value="ECO:0007669"/>
    <property type="project" value="UniProtKB-KW"/>
</dbReference>
<feature type="compositionally biased region" description="Low complexity" evidence="11">
    <location>
        <begin position="16"/>
        <end position="29"/>
    </location>
</feature>
<keyword evidence="4" id="KW-0479">Metal-binding</keyword>
<evidence type="ECO:0000256" key="1">
    <source>
        <dbReference type="ARBA" id="ARBA00001966"/>
    </source>
</evidence>
<evidence type="ECO:0000256" key="9">
    <source>
        <dbReference type="ARBA" id="ARBA00023157"/>
    </source>
</evidence>
<dbReference type="InterPro" id="IPR003482">
    <property type="entry name" value="Whib"/>
</dbReference>
<evidence type="ECO:0000256" key="8">
    <source>
        <dbReference type="ARBA" id="ARBA00023125"/>
    </source>
</evidence>
<dbReference type="GO" id="GO:0047134">
    <property type="term" value="F:protein-disulfide reductase [NAD(P)H] activity"/>
    <property type="evidence" value="ECO:0007669"/>
    <property type="project" value="TreeGrafter"/>
</dbReference>
<evidence type="ECO:0000256" key="4">
    <source>
        <dbReference type="ARBA" id="ARBA00022723"/>
    </source>
</evidence>
<organism evidence="13">
    <name type="scientific">freshwater metagenome</name>
    <dbReference type="NCBI Taxonomy" id="449393"/>
    <lineage>
        <taxon>unclassified sequences</taxon>
        <taxon>metagenomes</taxon>
        <taxon>ecological metagenomes</taxon>
    </lineage>
</organism>
<name>A0A6J7EDJ8_9ZZZZ</name>
<dbReference type="PROSITE" id="PS51674">
    <property type="entry name" value="4FE4S_WBL"/>
    <property type="match status" value="1"/>
</dbReference>
<proteinExistence type="inferred from homology"/>
<evidence type="ECO:0000256" key="10">
    <source>
        <dbReference type="ARBA" id="ARBA00023163"/>
    </source>
</evidence>
<reference evidence="13" key="1">
    <citation type="submission" date="2020-05" db="EMBL/GenBank/DDBJ databases">
        <authorList>
            <person name="Chiriac C."/>
            <person name="Salcher M."/>
            <person name="Ghai R."/>
            <person name="Kavagutti S V."/>
        </authorList>
    </citation>
    <scope>NUCLEOTIDE SEQUENCE</scope>
</reference>
<dbReference type="Pfam" id="PF02467">
    <property type="entry name" value="Whib"/>
    <property type="match status" value="1"/>
</dbReference>
<dbReference type="GO" id="GO:0003677">
    <property type="term" value="F:DNA binding"/>
    <property type="evidence" value="ECO:0007669"/>
    <property type="project" value="UniProtKB-KW"/>
</dbReference>
<dbReference type="GO" id="GO:0045454">
    <property type="term" value="P:cell redox homeostasis"/>
    <property type="evidence" value="ECO:0007669"/>
    <property type="project" value="TreeGrafter"/>
</dbReference>
<evidence type="ECO:0000313" key="13">
    <source>
        <dbReference type="EMBL" id="CAB4881337.1"/>
    </source>
</evidence>
<evidence type="ECO:0000259" key="12">
    <source>
        <dbReference type="PROSITE" id="PS51674"/>
    </source>
</evidence>
<evidence type="ECO:0000256" key="11">
    <source>
        <dbReference type="SAM" id="MobiDB-lite"/>
    </source>
</evidence>
<dbReference type="InterPro" id="IPR034768">
    <property type="entry name" value="4FE4S_WBL"/>
</dbReference>
<evidence type="ECO:0000256" key="7">
    <source>
        <dbReference type="ARBA" id="ARBA00023015"/>
    </source>
</evidence>
<dbReference type="EMBL" id="CAFBLZ010000005">
    <property type="protein sequence ID" value="CAB4881337.1"/>
    <property type="molecule type" value="Genomic_DNA"/>
</dbReference>
<dbReference type="HAMAP" id="MF_01479">
    <property type="entry name" value="WhiB"/>
    <property type="match status" value="1"/>
</dbReference>
<keyword evidence="7" id="KW-0805">Transcription regulation</keyword>
<keyword evidence="8" id="KW-0238">DNA-binding</keyword>
<sequence length="119" mass="13275">MPIRPEGSSQSKTFVTNSTSNTASNTIASPINLTTGPTIQLANGENMELSWQERSLCAQTDPEAFFPEKGGSTREAKRVCLSCDVRQECLEYALAHDERFGIWGGLSERERRRLKRRPA</sequence>
<evidence type="ECO:0000256" key="2">
    <source>
        <dbReference type="ARBA" id="ARBA00006597"/>
    </source>
</evidence>
<keyword evidence="6" id="KW-0411">Iron-sulfur</keyword>